<dbReference type="GO" id="GO:0042601">
    <property type="term" value="C:endospore-forming forespore"/>
    <property type="evidence" value="ECO:0007669"/>
    <property type="project" value="InterPro"/>
</dbReference>
<dbReference type="OrthoDB" id="1683648at2"/>
<evidence type="ECO:0000256" key="3">
    <source>
        <dbReference type="ARBA" id="ARBA00022969"/>
    </source>
</evidence>
<comment type="subcellular location">
    <subcellularLocation>
        <location evidence="1">Spore core</location>
    </subcellularLocation>
</comment>
<organism evidence="4 5">
    <name type="scientific">Lucifera butyrica</name>
    <dbReference type="NCBI Taxonomy" id="1351585"/>
    <lineage>
        <taxon>Bacteria</taxon>
        <taxon>Bacillati</taxon>
        <taxon>Bacillota</taxon>
        <taxon>Negativicutes</taxon>
        <taxon>Veillonellales</taxon>
        <taxon>Veillonellaceae</taxon>
        <taxon>Lucifera</taxon>
    </lineage>
</organism>
<dbReference type="NCBIfam" id="TIGR02861">
    <property type="entry name" value="SASP_H"/>
    <property type="match status" value="1"/>
</dbReference>
<evidence type="ECO:0000256" key="2">
    <source>
        <dbReference type="ARBA" id="ARBA00006573"/>
    </source>
</evidence>
<dbReference type="GO" id="GO:0030436">
    <property type="term" value="P:asexual sporulation"/>
    <property type="evidence" value="ECO:0007669"/>
    <property type="project" value="InterPro"/>
</dbReference>
<protein>
    <submittedName>
        <fullName evidence="4">Small acid-soluble spore protein ssph</fullName>
    </submittedName>
</protein>
<proteinExistence type="inferred from homology"/>
<dbReference type="InterPro" id="IPR012610">
    <property type="entry name" value="SASP_SspH"/>
</dbReference>
<keyword evidence="5" id="KW-1185">Reference proteome</keyword>
<dbReference type="AlphaFoldDB" id="A0A498R9U8"/>
<evidence type="ECO:0000256" key="1">
    <source>
        <dbReference type="ARBA" id="ARBA00004288"/>
    </source>
</evidence>
<name>A0A498R9U8_9FIRM</name>
<gene>
    <name evidence="4" type="ORF">LUCI_2296</name>
</gene>
<sequence length="83" mass="9596">MILVPETNTIMWKEGGRMNADRAEEILKSPDSIGVQYRNNYVWIEDIDKGRNTAHVTYLEKHNTIHVDIDRLVETGPMPDLTE</sequence>
<keyword evidence="3" id="KW-0749">Sporulation</keyword>
<dbReference type="GO" id="GO:0030435">
    <property type="term" value="P:sporulation resulting in formation of a cellular spore"/>
    <property type="evidence" value="ECO:0007669"/>
    <property type="project" value="UniProtKB-KW"/>
</dbReference>
<evidence type="ECO:0000313" key="5">
    <source>
        <dbReference type="Proteomes" id="UP000277811"/>
    </source>
</evidence>
<accession>A0A498R9U8</accession>
<evidence type="ECO:0000313" key="4">
    <source>
        <dbReference type="EMBL" id="VBB07052.1"/>
    </source>
</evidence>
<dbReference type="Pfam" id="PF08141">
    <property type="entry name" value="SspH"/>
    <property type="match status" value="1"/>
</dbReference>
<reference evidence="4 5" key="1">
    <citation type="submission" date="2018-06" db="EMBL/GenBank/DDBJ databases">
        <authorList>
            <person name="Strepis N."/>
        </authorList>
    </citation>
    <scope>NUCLEOTIDE SEQUENCE [LARGE SCALE GENOMIC DNA]</scope>
    <source>
        <strain evidence="4">LUCI</strain>
    </source>
</reference>
<dbReference type="Proteomes" id="UP000277811">
    <property type="component" value="Unassembled WGS sequence"/>
</dbReference>
<dbReference type="EMBL" id="UPPP01000071">
    <property type="protein sequence ID" value="VBB07052.1"/>
    <property type="molecule type" value="Genomic_DNA"/>
</dbReference>
<comment type="similarity">
    <text evidence="2">Belongs to the SspH family.</text>
</comment>